<sequence>MIWQEGYKELLKLLRDHQNDLTELEVDLTGPSTAGPTISVVLLRVPIVVLLTGEISPLKDGPP</sequence>
<reference evidence="1" key="1">
    <citation type="submission" date="2020-08" db="EMBL/GenBank/DDBJ databases">
        <title>Plant Genome Project.</title>
        <authorList>
            <person name="Zhang R.-G."/>
        </authorList>
    </citation>
    <scope>NUCLEOTIDE SEQUENCE</scope>
    <source>
        <strain evidence="1">WSP0</strain>
        <tissue evidence="1">Leaf</tissue>
    </source>
</reference>
<organism evidence="1 2">
    <name type="scientific">Rhododendron griersonianum</name>
    <dbReference type="NCBI Taxonomy" id="479676"/>
    <lineage>
        <taxon>Eukaryota</taxon>
        <taxon>Viridiplantae</taxon>
        <taxon>Streptophyta</taxon>
        <taxon>Embryophyta</taxon>
        <taxon>Tracheophyta</taxon>
        <taxon>Spermatophyta</taxon>
        <taxon>Magnoliopsida</taxon>
        <taxon>eudicotyledons</taxon>
        <taxon>Gunneridae</taxon>
        <taxon>Pentapetalae</taxon>
        <taxon>asterids</taxon>
        <taxon>Ericales</taxon>
        <taxon>Ericaceae</taxon>
        <taxon>Ericoideae</taxon>
        <taxon>Rhodoreae</taxon>
        <taxon>Rhododendron</taxon>
    </lineage>
</organism>
<dbReference type="Proteomes" id="UP000823749">
    <property type="component" value="Chromosome 8"/>
</dbReference>
<gene>
    <name evidence="1" type="ORF">RHGRI_023742</name>
</gene>
<evidence type="ECO:0000313" key="1">
    <source>
        <dbReference type="EMBL" id="KAG5536055.1"/>
    </source>
</evidence>
<proteinExistence type="predicted"/>
<name>A0AAV6JA35_9ERIC</name>
<keyword evidence="2" id="KW-1185">Reference proteome</keyword>
<dbReference type="AlphaFoldDB" id="A0AAV6JA35"/>
<evidence type="ECO:0000313" key="2">
    <source>
        <dbReference type="Proteomes" id="UP000823749"/>
    </source>
</evidence>
<comment type="caution">
    <text evidence="1">The sequence shown here is derived from an EMBL/GenBank/DDBJ whole genome shotgun (WGS) entry which is preliminary data.</text>
</comment>
<protein>
    <submittedName>
        <fullName evidence="1">Uncharacterized protein</fullName>
    </submittedName>
</protein>
<accession>A0AAV6JA35</accession>
<dbReference type="EMBL" id="JACTNZ010000008">
    <property type="protein sequence ID" value="KAG5536055.1"/>
    <property type="molecule type" value="Genomic_DNA"/>
</dbReference>